<dbReference type="OrthoDB" id="2013972at2759"/>
<dbReference type="Pfam" id="PF08241">
    <property type="entry name" value="Methyltransf_11"/>
    <property type="match status" value="1"/>
</dbReference>
<dbReference type="AlphaFoldDB" id="A0A2I2G523"/>
<dbReference type="RefSeq" id="XP_024703280.1">
    <property type="nucleotide sequence ID" value="XM_024854799.1"/>
</dbReference>
<organism evidence="2 3">
    <name type="scientific">Aspergillus steynii IBT 23096</name>
    <dbReference type="NCBI Taxonomy" id="1392250"/>
    <lineage>
        <taxon>Eukaryota</taxon>
        <taxon>Fungi</taxon>
        <taxon>Dikarya</taxon>
        <taxon>Ascomycota</taxon>
        <taxon>Pezizomycotina</taxon>
        <taxon>Eurotiomycetes</taxon>
        <taxon>Eurotiomycetidae</taxon>
        <taxon>Eurotiales</taxon>
        <taxon>Aspergillaceae</taxon>
        <taxon>Aspergillus</taxon>
        <taxon>Aspergillus subgen. Circumdati</taxon>
    </lineage>
</organism>
<evidence type="ECO:0000259" key="1">
    <source>
        <dbReference type="Pfam" id="PF08241"/>
    </source>
</evidence>
<sequence>MAMKSEILAMYQQQDFAARYKIAEQVTGPFAQALVDMSGVAEPTQKPLAIFDNACGTGIISSVLRQKVDTDYQKSWKLTCGDFSEAMVEFTKLAIEAEGWANAEAKIVNAQDTGLPSGEFTHVFAGFAFTTFPDPKAAVKECFRVLQPGGIVSSSTWQSTNWIEIAKTVVERMPPGDLRFPSVKEFLAIFNEGWDSESYVRSQFEQEGFEDVNTTTVDKYLSVTIPEFMELIRPILGAGMGKFWTQAQREEHEKDVIPAIRRYLEETYGADGLVPLEPVAVLATARKPW</sequence>
<dbReference type="STRING" id="1392250.A0A2I2G523"/>
<dbReference type="Proteomes" id="UP000234275">
    <property type="component" value="Unassembled WGS sequence"/>
</dbReference>
<dbReference type="GO" id="GO:0008757">
    <property type="term" value="F:S-adenosylmethionine-dependent methyltransferase activity"/>
    <property type="evidence" value="ECO:0007669"/>
    <property type="project" value="InterPro"/>
</dbReference>
<evidence type="ECO:0000313" key="3">
    <source>
        <dbReference type="Proteomes" id="UP000234275"/>
    </source>
</evidence>
<comment type="caution">
    <text evidence="2">The sequence shown here is derived from an EMBL/GenBank/DDBJ whole genome shotgun (WGS) entry which is preliminary data.</text>
</comment>
<accession>A0A2I2G523</accession>
<dbReference type="GeneID" id="36562505"/>
<feature type="domain" description="Methyltransferase type 11" evidence="1">
    <location>
        <begin position="52"/>
        <end position="152"/>
    </location>
</feature>
<dbReference type="EMBL" id="MSFO01000005">
    <property type="protein sequence ID" value="PLB47978.1"/>
    <property type="molecule type" value="Genomic_DNA"/>
</dbReference>
<proteinExistence type="predicted"/>
<dbReference type="CDD" id="cd02440">
    <property type="entry name" value="AdoMet_MTases"/>
    <property type="match status" value="1"/>
</dbReference>
<dbReference type="Gene3D" id="3.40.50.150">
    <property type="entry name" value="Vaccinia Virus protein VP39"/>
    <property type="match status" value="1"/>
</dbReference>
<dbReference type="InterPro" id="IPR013216">
    <property type="entry name" value="Methyltransf_11"/>
</dbReference>
<protein>
    <submittedName>
        <fullName evidence="2">Putative UbiE/COQ5 family methyltransferase</fullName>
    </submittedName>
</protein>
<dbReference type="SUPFAM" id="SSF53335">
    <property type="entry name" value="S-adenosyl-L-methionine-dependent methyltransferases"/>
    <property type="match status" value="1"/>
</dbReference>
<keyword evidence="2" id="KW-0489">Methyltransferase</keyword>
<gene>
    <name evidence="2" type="ORF">P170DRAFT_510679</name>
</gene>
<dbReference type="GO" id="GO:0032259">
    <property type="term" value="P:methylation"/>
    <property type="evidence" value="ECO:0007669"/>
    <property type="project" value="UniProtKB-KW"/>
</dbReference>
<evidence type="ECO:0000313" key="2">
    <source>
        <dbReference type="EMBL" id="PLB47978.1"/>
    </source>
</evidence>
<dbReference type="VEuPathDB" id="FungiDB:P170DRAFT_510679"/>
<keyword evidence="3" id="KW-1185">Reference proteome</keyword>
<reference evidence="2 3" key="1">
    <citation type="submission" date="2016-12" db="EMBL/GenBank/DDBJ databases">
        <title>The genomes of Aspergillus section Nigri reveals drivers in fungal speciation.</title>
        <authorList>
            <consortium name="DOE Joint Genome Institute"/>
            <person name="Vesth T.C."/>
            <person name="Nybo J."/>
            <person name="Theobald S."/>
            <person name="Brandl J."/>
            <person name="Frisvad J.C."/>
            <person name="Nielsen K.F."/>
            <person name="Lyhne E.K."/>
            <person name="Kogle M.E."/>
            <person name="Kuo A."/>
            <person name="Riley R."/>
            <person name="Clum A."/>
            <person name="Nolan M."/>
            <person name="Lipzen A."/>
            <person name="Salamov A."/>
            <person name="Henrissat B."/>
            <person name="Wiebenga A."/>
            <person name="De Vries R.P."/>
            <person name="Grigoriev I.V."/>
            <person name="Mortensen U.H."/>
            <person name="Andersen M.R."/>
            <person name="Baker S.E."/>
        </authorList>
    </citation>
    <scope>NUCLEOTIDE SEQUENCE [LARGE SCALE GENOMIC DNA]</scope>
    <source>
        <strain evidence="2 3">IBT 23096</strain>
    </source>
</reference>
<name>A0A2I2G523_9EURO</name>
<dbReference type="InterPro" id="IPR029063">
    <property type="entry name" value="SAM-dependent_MTases_sf"/>
</dbReference>
<dbReference type="PANTHER" id="PTHR43591">
    <property type="entry name" value="METHYLTRANSFERASE"/>
    <property type="match status" value="1"/>
</dbReference>
<dbReference type="PANTHER" id="PTHR43591:SF24">
    <property type="entry name" value="2-METHOXY-6-POLYPRENYL-1,4-BENZOQUINOL METHYLASE, MITOCHONDRIAL"/>
    <property type="match status" value="1"/>
</dbReference>
<keyword evidence="2" id="KW-0808">Transferase</keyword>